<name>A0A7W7SKD1_9ACTN</name>
<evidence type="ECO:0000313" key="9">
    <source>
        <dbReference type="Proteomes" id="UP000578819"/>
    </source>
</evidence>
<evidence type="ECO:0000256" key="6">
    <source>
        <dbReference type="SAM" id="MobiDB-lite"/>
    </source>
</evidence>
<keyword evidence="9" id="KW-1185">Reference proteome</keyword>
<dbReference type="Gene3D" id="1.10.10.10">
    <property type="entry name" value="Winged helix-like DNA-binding domain superfamily/Winged helix DNA-binding domain"/>
    <property type="match status" value="1"/>
</dbReference>
<dbReference type="PANTHER" id="PTHR35807:SF1">
    <property type="entry name" value="TRANSCRIPTIONAL REGULATOR REDD"/>
    <property type="match status" value="1"/>
</dbReference>
<dbReference type="SUPFAM" id="SSF46894">
    <property type="entry name" value="C-terminal effector domain of the bipartite response regulators"/>
    <property type="match status" value="1"/>
</dbReference>
<feature type="region of interest" description="Disordered" evidence="6">
    <location>
        <begin position="246"/>
        <end position="273"/>
    </location>
</feature>
<organism evidence="8 9">
    <name type="scientific">Micromonospora polyrhachis</name>
    <dbReference type="NCBI Taxonomy" id="1282883"/>
    <lineage>
        <taxon>Bacteria</taxon>
        <taxon>Bacillati</taxon>
        <taxon>Actinomycetota</taxon>
        <taxon>Actinomycetes</taxon>
        <taxon>Micromonosporales</taxon>
        <taxon>Micromonosporaceae</taxon>
        <taxon>Micromonospora</taxon>
    </lineage>
</organism>
<evidence type="ECO:0000256" key="2">
    <source>
        <dbReference type="ARBA" id="ARBA00023015"/>
    </source>
</evidence>
<dbReference type="GO" id="GO:0003677">
    <property type="term" value="F:DNA binding"/>
    <property type="evidence" value="ECO:0007669"/>
    <property type="project" value="UniProtKB-UniRule"/>
</dbReference>
<feature type="region of interest" description="Disordered" evidence="6">
    <location>
        <begin position="328"/>
        <end position="347"/>
    </location>
</feature>
<dbReference type="InterPro" id="IPR051677">
    <property type="entry name" value="AfsR-DnrI-RedD_regulator"/>
</dbReference>
<keyword evidence="3 5" id="KW-0238">DNA-binding</keyword>
<dbReference type="InterPro" id="IPR005158">
    <property type="entry name" value="BTAD"/>
</dbReference>
<reference evidence="8 9" key="1">
    <citation type="submission" date="2020-08" db="EMBL/GenBank/DDBJ databases">
        <title>Sequencing the genomes of 1000 actinobacteria strains.</title>
        <authorList>
            <person name="Klenk H.-P."/>
        </authorList>
    </citation>
    <scope>NUCLEOTIDE SEQUENCE [LARGE SCALE GENOMIC DNA]</scope>
    <source>
        <strain evidence="8 9">DSM 45886</strain>
    </source>
</reference>
<feature type="domain" description="OmpR/PhoB-type" evidence="7">
    <location>
        <begin position="1"/>
        <end position="100"/>
    </location>
</feature>
<keyword evidence="2" id="KW-0805">Transcription regulation</keyword>
<keyword evidence="4" id="KW-0804">Transcription</keyword>
<dbReference type="SMART" id="SM01043">
    <property type="entry name" value="BTAD"/>
    <property type="match status" value="1"/>
</dbReference>
<dbReference type="Gene3D" id="1.25.40.10">
    <property type="entry name" value="Tetratricopeptide repeat domain"/>
    <property type="match status" value="1"/>
</dbReference>
<evidence type="ECO:0000256" key="3">
    <source>
        <dbReference type="ARBA" id="ARBA00023125"/>
    </source>
</evidence>
<dbReference type="Proteomes" id="UP000578819">
    <property type="component" value="Unassembled WGS sequence"/>
</dbReference>
<evidence type="ECO:0000256" key="4">
    <source>
        <dbReference type="ARBA" id="ARBA00023163"/>
    </source>
</evidence>
<dbReference type="RefSeq" id="WP_184531831.1">
    <property type="nucleotide sequence ID" value="NZ_JACHJW010000001.1"/>
</dbReference>
<dbReference type="EMBL" id="JACHJW010000001">
    <property type="protein sequence ID" value="MBB4956398.1"/>
    <property type="molecule type" value="Genomic_DNA"/>
</dbReference>
<evidence type="ECO:0000313" key="8">
    <source>
        <dbReference type="EMBL" id="MBB4956398.1"/>
    </source>
</evidence>
<dbReference type="InterPro" id="IPR001867">
    <property type="entry name" value="OmpR/PhoB-type_DNA-bd"/>
</dbReference>
<comment type="caution">
    <text evidence="8">The sequence shown here is derived from an EMBL/GenBank/DDBJ whole genome shotgun (WGS) entry which is preliminary data.</text>
</comment>
<evidence type="ECO:0000256" key="5">
    <source>
        <dbReference type="PROSITE-ProRule" id="PRU01091"/>
    </source>
</evidence>
<dbReference type="PROSITE" id="PS51755">
    <property type="entry name" value="OMPR_PHOB"/>
    <property type="match status" value="1"/>
</dbReference>
<comment type="similarity">
    <text evidence="1">Belongs to the AfsR/DnrI/RedD regulatory family.</text>
</comment>
<protein>
    <submittedName>
        <fullName evidence="8">DNA-binding SARP family transcriptional activator</fullName>
    </submittedName>
</protein>
<gene>
    <name evidence="8" type="ORF">FHR38_000131</name>
</gene>
<dbReference type="Pfam" id="PF00486">
    <property type="entry name" value="Trans_reg_C"/>
    <property type="match status" value="1"/>
</dbReference>
<dbReference type="SUPFAM" id="SSF48452">
    <property type="entry name" value="TPR-like"/>
    <property type="match status" value="1"/>
</dbReference>
<proteinExistence type="inferred from homology"/>
<feature type="compositionally biased region" description="Basic and acidic residues" evidence="6">
    <location>
        <begin position="246"/>
        <end position="265"/>
    </location>
</feature>
<dbReference type="InterPro" id="IPR016032">
    <property type="entry name" value="Sig_transdc_resp-reg_C-effctor"/>
</dbReference>
<dbReference type="SMART" id="SM00862">
    <property type="entry name" value="Trans_reg_C"/>
    <property type="match status" value="1"/>
</dbReference>
<feature type="DNA-binding region" description="OmpR/PhoB-type" evidence="5">
    <location>
        <begin position="1"/>
        <end position="100"/>
    </location>
</feature>
<dbReference type="Pfam" id="PF03704">
    <property type="entry name" value="BTAD"/>
    <property type="match status" value="1"/>
</dbReference>
<sequence>MQFHVLGPLEAHTAPGAPVKLRARKPATLLAVLLLNANAVVSVDHLIDAIWHEQAAPPSALRNLRSYVWRLRVELGDRVESRPEGYRIRVLPGELDTDRVESLAAAARLATSDGAYATAARQLADALALWRGRPFDGLTFDAARSQSARLDELHRELRELQAQAWLALGRHTDATAMLRDLVEEDPLREGTWARLVSALHRAGRPADALAAYDRARRVIVGELGIEPGPHLVAAQWQVLLGDDARQPEQHTEAVTAERKDTDRPRTTRRAARRTWTEAVPDAYPDLDPAALLGPYRRLLTGAERAVLEDICDRIRGRLRERRCADATEPDLGPVRRDQRSLISSRVA</sequence>
<accession>A0A7W7SKD1</accession>
<dbReference type="GO" id="GO:0000160">
    <property type="term" value="P:phosphorelay signal transduction system"/>
    <property type="evidence" value="ECO:0007669"/>
    <property type="project" value="InterPro"/>
</dbReference>
<evidence type="ECO:0000259" key="7">
    <source>
        <dbReference type="PROSITE" id="PS51755"/>
    </source>
</evidence>
<dbReference type="CDD" id="cd15831">
    <property type="entry name" value="BTAD"/>
    <property type="match status" value="1"/>
</dbReference>
<dbReference type="PANTHER" id="PTHR35807">
    <property type="entry name" value="TRANSCRIPTIONAL REGULATOR REDD-RELATED"/>
    <property type="match status" value="1"/>
</dbReference>
<dbReference type="InterPro" id="IPR036388">
    <property type="entry name" value="WH-like_DNA-bd_sf"/>
</dbReference>
<dbReference type="AlphaFoldDB" id="A0A7W7SKD1"/>
<dbReference type="GO" id="GO:0006355">
    <property type="term" value="P:regulation of DNA-templated transcription"/>
    <property type="evidence" value="ECO:0007669"/>
    <property type="project" value="InterPro"/>
</dbReference>
<evidence type="ECO:0000256" key="1">
    <source>
        <dbReference type="ARBA" id="ARBA00005820"/>
    </source>
</evidence>
<dbReference type="InterPro" id="IPR011990">
    <property type="entry name" value="TPR-like_helical_dom_sf"/>
</dbReference>